<feature type="transmembrane region" description="Helical" evidence="2">
    <location>
        <begin position="127"/>
        <end position="155"/>
    </location>
</feature>
<feature type="region of interest" description="Disordered" evidence="1">
    <location>
        <begin position="281"/>
        <end position="300"/>
    </location>
</feature>
<keyword evidence="4" id="KW-1185">Reference proteome</keyword>
<protein>
    <submittedName>
        <fullName evidence="3">Uncharacterized protein</fullName>
    </submittedName>
</protein>
<dbReference type="STRING" id="39966.A0A369JL13"/>
<gene>
    <name evidence="3" type="ORF">Hypma_009719</name>
</gene>
<name>A0A369JL13_HYPMA</name>
<keyword evidence="2" id="KW-1133">Transmembrane helix</keyword>
<dbReference type="EMBL" id="LUEZ02000048">
    <property type="protein sequence ID" value="RDB22901.1"/>
    <property type="molecule type" value="Genomic_DNA"/>
</dbReference>
<reference evidence="3" key="1">
    <citation type="submission" date="2018-04" db="EMBL/GenBank/DDBJ databases">
        <title>Whole genome sequencing of Hypsizygus marmoreus.</title>
        <authorList>
            <person name="Choi I.-G."/>
            <person name="Min B."/>
            <person name="Kim J.-G."/>
            <person name="Kim S."/>
            <person name="Oh Y.-L."/>
            <person name="Kong W.-S."/>
            <person name="Park H."/>
            <person name="Jeong J."/>
            <person name="Song E.-S."/>
        </authorList>
    </citation>
    <scope>NUCLEOTIDE SEQUENCE [LARGE SCALE GENOMIC DNA]</scope>
    <source>
        <strain evidence="3">51987-8</strain>
    </source>
</reference>
<feature type="transmembrane region" description="Helical" evidence="2">
    <location>
        <begin position="27"/>
        <end position="47"/>
    </location>
</feature>
<proteinExistence type="predicted"/>
<evidence type="ECO:0000256" key="2">
    <source>
        <dbReference type="SAM" id="Phobius"/>
    </source>
</evidence>
<keyword evidence="2" id="KW-0812">Transmembrane</keyword>
<evidence type="ECO:0000313" key="4">
    <source>
        <dbReference type="Proteomes" id="UP000076154"/>
    </source>
</evidence>
<comment type="caution">
    <text evidence="3">The sequence shown here is derived from an EMBL/GenBank/DDBJ whole genome shotgun (WGS) entry which is preliminary data.</text>
</comment>
<feature type="compositionally biased region" description="Polar residues" evidence="1">
    <location>
        <begin position="287"/>
        <end position="300"/>
    </location>
</feature>
<evidence type="ECO:0000313" key="3">
    <source>
        <dbReference type="EMBL" id="RDB22901.1"/>
    </source>
</evidence>
<feature type="transmembrane region" description="Helical" evidence="2">
    <location>
        <begin position="225"/>
        <end position="243"/>
    </location>
</feature>
<sequence>MADAFQLLNPLTPMAYLLPKVAYETTIAAYIAVGTAGALIWDVLINVDGDYKLLFKQNLSYDTVVYFLSRESVLVFTLLETVFQTAPLENCQTIQRTIATMNHIATCSTALLFFLRIRGTFIKNNYVIASFFVLWLAVLGGTVSVSEAVSSATFIGPTKYCSHGSIRAYADTAPITFAVNNTFLFLAVAWRLLPISLFDPTVRLGLVARDYRSAFSSAFLRDGQVFYLIAVLCNWAIVIVSVLRRDLPAYWFTFTVFNLAVTNMMVCRVYRHTTFGEYKTESKPPTHISQSGRPTDTNTRGMGTLRFAGTTHSVTVDLTADMTGTRSRTETEVETETDTGSIREKANTATISRKSDVGGENYPVEKVHFSKDAGSVV</sequence>
<dbReference type="OrthoDB" id="3038990at2759"/>
<feature type="transmembrane region" description="Helical" evidence="2">
    <location>
        <begin position="175"/>
        <end position="193"/>
    </location>
</feature>
<accession>A0A369JL13</accession>
<evidence type="ECO:0000256" key="1">
    <source>
        <dbReference type="SAM" id="MobiDB-lite"/>
    </source>
</evidence>
<keyword evidence="2" id="KW-0472">Membrane</keyword>
<dbReference type="Proteomes" id="UP000076154">
    <property type="component" value="Unassembled WGS sequence"/>
</dbReference>
<feature type="transmembrane region" description="Helical" evidence="2">
    <location>
        <begin position="249"/>
        <end position="270"/>
    </location>
</feature>
<organism evidence="3 4">
    <name type="scientific">Hypsizygus marmoreus</name>
    <name type="common">White beech mushroom</name>
    <name type="synonym">Agaricus marmoreus</name>
    <dbReference type="NCBI Taxonomy" id="39966"/>
    <lineage>
        <taxon>Eukaryota</taxon>
        <taxon>Fungi</taxon>
        <taxon>Dikarya</taxon>
        <taxon>Basidiomycota</taxon>
        <taxon>Agaricomycotina</taxon>
        <taxon>Agaricomycetes</taxon>
        <taxon>Agaricomycetidae</taxon>
        <taxon>Agaricales</taxon>
        <taxon>Tricholomatineae</taxon>
        <taxon>Lyophyllaceae</taxon>
        <taxon>Hypsizygus</taxon>
    </lineage>
</organism>
<dbReference type="AlphaFoldDB" id="A0A369JL13"/>
<dbReference type="InParanoid" id="A0A369JL13"/>